<dbReference type="SUPFAM" id="SSF160719">
    <property type="entry name" value="gpW/gp25-like"/>
    <property type="match status" value="1"/>
</dbReference>
<reference evidence="1 2" key="1">
    <citation type="submission" date="2016-02" db="EMBL/GenBank/DDBJ databases">
        <title>Complete Genome Sequence of Weissella jogaejeotgali FOL01.</title>
        <authorList>
            <person name="Lee J.-H."/>
            <person name="Ku H.-J."/>
        </authorList>
    </citation>
    <scope>NUCLEOTIDE SEQUENCE [LARGE SCALE GENOMIC DNA]</scope>
    <source>
        <strain evidence="1 2">FOL01</strain>
    </source>
</reference>
<keyword evidence="2" id="KW-1185">Reference proteome</keyword>
<evidence type="ECO:0000313" key="1">
    <source>
        <dbReference type="EMBL" id="APS41024.1"/>
    </source>
</evidence>
<evidence type="ECO:0000313" key="2">
    <source>
        <dbReference type="Proteomes" id="UP000185473"/>
    </source>
</evidence>
<dbReference type="OrthoDB" id="2149405at2"/>
<evidence type="ECO:0008006" key="3">
    <source>
        <dbReference type="Google" id="ProtNLM"/>
    </source>
</evidence>
<dbReference type="AlphaFoldDB" id="A0A1L6R912"/>
<organism evidence="1 2">
    <name type="scientific">Weissella jogaejeotgali</name>
    <dbReference type="NCBI Taxonomy" id="1631871"/>
    <lineage>
        <taxon>Bacteria</taxon>
        <taxon>Bacillati</taxon>
        <taxon>Bacillota</taxon>
        <taxon>Bacilli</taxon>
        <taxon>Lactobacillales</taxon>
        <taxon>Lactobacillaceae</taxon>
        <taxon>Weissella</taxon>
    </lineage>
</organism>
<accession>A0A1L6R912</accession>
<protein>
    <recommendedName>
        <fullName evidence="3">IraD/Gp25-like domain-containing protein</fullName>
    </recommendedName>
</protein>
<sequence>MRDIRLDDTGGLNFKSVVTQSEEVMQSIRIILETKLGEFIGDPELGLDRTDLMEKNFDARYASQSIHDALGQDNRVEVISVDVIPDFYRRTATAQLALAVDGEAKETEVQLNVG</sequence>
<dbReference type="KEGG" id="wjo:FOL01_0165"/>
<dbReference type="Proteomes" id="UP000185473">
    <property type="component" value="Chromosome"/>
</dbReference>
<dbReference type="RefSeq" id="WP_075268874.1">
    <property type="nucleotide sequence ID" value="NZ_CP014332.1"/>
</dbReference>
<proteinExistence type="predicted"/>
<gene>
    <name evidence="1" type="ORF">FOL01_0165</name>
</gene>
<dbReference type="STRING" id="1631871.FOL01_0165"/>
<name>A0A1L6R912_9LACO</name>
<dbReference type="Gene3D" id="3.10.450.40">
    <property type="match status" value="1"/>
</dbReference>
<dbReference type="EMBL" id="CP014332">
    <property type="protein sequence ID" value="APS41024.1"/>
    <property type="molecule type" value="Genomic_DNA"/>
</dbReference>